<dbReference type="OrthoDB" id="4898680at2759"/>
<feature type="domain" description="Zn(2)-C6 fungal-type" evidence="7">
    <location>
        <begin position="13"/>
        <end position="45"/>
    </location>
</feature>
<keyword evidence="6" id="KW-0539">Nucleus</keyword>
<dbReference type="InterPro" id="IPR050613">
    <property type="entry name" value="Sec_Metabolite_Reg"/>
</dbReference>
<keyword evidence="4" id="KW-0238">DNA-binding</keyword>
<evidence type="ECO:0000259" key="7">
    <source>
        <dbReference type="PROSITE" id="PS50048"/>
    </source>
</evidence>
<evidence type="ECO:0000256" key="2">
    <source>
        <dbReference type="ARBA" id="ARBA00022723"/>
    </source>
</evidence>
<evidence type="ECO:0000256" key="5">
    <source>
        <dbReference type="ARBA" id="ARBA00023163"/>
    </source>
</evidence>
<dbReference type="EMBL" id="JYKN01002994">
    <property type="protein sequence ID" value="KKK14465.1"/>
    <property type="molecule type" value="Genomic_DNA"/>
</dbReference>
<organism evidence="8 9">
    <name type="scientific">Aspergillus ochraceoroseus</name>
    <dbReference type="NCBI Taxonomy" id="138278"/>
    <lineage>
        <taxon>Eukaryota</taxon>
        <taxon>Fungi</taxon>
        <taxon>Dikarya</taxon>
        <taxon>Ascomycota</taxon>
        <taxon>Pezizomycotina</taxon>
        <taxon>Eurotiomycetes</taxon>
        <taxon>Eurotiomycetidae</taxon>
        <taxon>Eurotiales</taxon>
        <taxon>Aspergillaceae</taxon>
        <taxon>Aspergillus</taxon>
        <taxon>Aspergillus subgen. Nidulantes</taxon>
    </lineage>
</organism>
<dbReference type="Pfam" id="PF00172">
    <property type="entry name" value="Zn_clus"/>
    <property type="match status" value="1"/>
</dbReference>
<dbReference type="PROSITE" id="PS50048">
    <property type="entry name" value="ZN2_CY6_FUNGAL_2"/>
    <property type="match status" value="1"/>
</dbReference>
<dbReference type="GO" id="GO:0000981">
    <property type="term" value="F:DNA-binding transcription factor activity, RNA polymerase II-specific"/>
    <property type="evidence" value="ECO:0007669"/>
    <property type="project" value="InterPro"/>
</dbReference>
<dbReference type="SMART" id="SM00906">
    <property type="entry name" value="Fungal_trans"/>
    <property type="match status" value="1"/>
</dbReference>
<comment type="subcellular location">
    <subcellularLocation>
        <location evidence="1">Nucleus</location>
    </subcellularLocation>
</comment>
<keyword evidence="3" id="KW-0805">Transcription regulation</keyword>
<dbReference type="AlphaFoldDB" id="A0A0F8W9B2"/>
<dbReference type="Gene3D" id="4.10.240.10">
    <property type="entry name" value="Zn(2)-C6 fungal-type DNA-binding domain"/>
    <property type="match status" value="1"/>
</dbReference>
<dbReference type="PANTHER" id="PTHR31001">
    <property type="entry name" value="UNCHARACTERIZED TRANSCRIPTIONAL REGULATORY PROTEIN"/>
    <property type="match status" value="1"/>
</dbReference>
<dbReference type="SUPFAM" id="SSF57701">
    <property type="entry name" value="Zn2/Cys6 DNA-binding domain"/>
    <property type="match status" value="1"/>
</dbReference>
<dbReference type="PROSITE" id="PS00463">
    <property type="entry name" value="ZN2_CY6_FUNGAL_1"/>
    <property type="match status" value="1"/>
</dbReference>
<dbReference type="InterPro" id="IPR001138">
    <property type="entry name" value="Zn2Cys6_DnaBD"/>
</dbReference>
<gene>
    <name evidence="8" type="ORF">AOCH_003666</name>
</gene>
<dbReference type="GO" id="GO:0008270">
    <property type="term" value="F:zinc ion binding"/>
    <property type="evidence" value="ECO:0007669"/>
    <property type="project" value="InterPro"/>
</dbReference>
<keyword evidence="9" id="KW-1185">Reference proteome</keyword>
<dbReference type="InterPro" id="IPR036864">
    <property type="entry name" value="Zn2-C6_fun-type_DNA-bd_sf"/>
</dbReference>
<dbReference type="SMART" id="SM00066">
    <property type="entry name" value="GAL4"/>
    <property type="match status" value="1"/>
</dbReference>
<dbReference type="CDD" id="cd00067">
    <property type="entry name" value="GAL4"/>
    <property type="match status" value="1"/>
</dbReference>
<dbReference type="GO" id="GO:0003677">
    <property type="term" value="F:DNA binding"/>
    <property type="evidence" value="ECO:0007669"/>
    <property type="project" value="UniProtKB-KW"/>
</dbReference>
<sequence length="704" mass="79459">MMSTPRRNGQLSSCEPCRKSKLRCDHGSPICRRCVARGRSELCIYHPAPLTNILAPKRARKKGSSNPPTKGFQAAPYPDIFDWMNLTQSTCPGSEVSSNQGKVSLRRPGFFGATSHSETLFKDSSDIGLPQDPAIDPAAPVNARQVEVGAQILSLLKHLPFFTELVEVRYKFFVGWVFPPQVIRSSLKQLDEEYRNHVQGLSDADAHLRLLEWSRTIFRRTGSTIKTHPSMTLSEYADLIIHRWELIGVIFALVGAASYQIAAEEPVFRREDIPGQHKQGLRKITVAASEMCIQFCSSLGTITDMLSWLLIQHTIYLCEMYGISGECCLSLSPGQALIRKLTALQDYRPWQSHGNVTSLVFALGLHQYQPDPTVPFFLEEIRKRFMVAAYAMDKEIATFLGRPPRICARYCDLQVPLDISWDELASETGERERALQRLNSEGWNIDGDLEKGSQPRVMLLTSLIREKILEVSLSRETANFEERVNEICRESNERRLKLPPFLQWTPQTEAPYVASLQLEFLYQEFLLWQSLVKRTGNRYEALIGTSREIMGLLLDRISRDIRIGKISHFSINDLCFVGLPVAGILSTELLRQSQAAFADTSSCTASATTFPRAEIIQKLSVFASHLETFFLNREGDYDDCMKGLMYIRKVLDRVLSPHGGSVLEPISESTQGAPGANDGIMDDMDLMALLENFDWEQEIRLCFS</sequence>
<dbReference type="InterPro" id="IPR007219">
    <property type="entry name" value="XnlR_reg_dom"/>
</dbReference>
<dbReference type="VEuPathDB" id="FungiDB:P175DRAFT_0345512"/>
<accession>A0A0F8W9B2</accession>
<dbReference type="GO" id="GO:0005634">
    <property type="term" value="C:nucleus"/>
    <property type="evidence" value="ECO:0007669"/>
    <property type="project" value="UniProtKB-SubCell"/>
</dbReference>
<name>A0A0F8W9B2_9EURO</name>
<dbReference type="PANTHER" id="PTHR31001:SF53">
    <property type="entry name" value="ZN(II)2CYS6 TRANSCRIPTION FACTOR (EUROFUNG)"/>
    <property type="match status" value="1"/>
</dbReference>
<evidence type="ECO:0000313" key="9">
    <source>
        <dbReference type="Proteomes" id="UP000034947"/>
    </source>
</evidence>
<dbReference type="Pfam" id="PF04082">
    <property type="entry name" value="Fungal_trans"/>
    <property type="match status" value="1"/>
</dbReference>
<evidence type="ECO:0000256" key="3">
    <source>
        <dbReference type="ARBA" id="ARBA00023015"/>
    </source>
</evidence>
<evidence type="ECO:0000256" key="1">
    <source>
        <dbReference type="ARBA" id="ARBA00004123"/>
    </source>
</evidence>
<keyword evidence="2" id="KW-0479">Metal-binding</keyword>
<dbReference type="GO" id="GO:0006351">
    <property type="term" value="P:DNA-templated transcription"/>
    <property type="evidence" value="ECO:0007669"/>
    <property type="project" value="InterPro"/>
</dbReference>
<evidence type="ECO:0000256" key="4">
    <source>
        <dbReference type="ARBA" id="ARBA00023125"/>
    </source>
</evidence>
<proteinExistence type="predicted"/>
<evidence type="ECO:0000256" key="6">
    <source>
        <dbReference type="ARBA" id="ARBA00023242"/>
    </source>
</evidence>
<reference evidence="8 9" key="1">
    <citation type="submission" date="2015-02" db="EMBL/GenBank/DDBJ databases">
        <title>Draft Genome Sequences of Two Closely-Related Aflatoxigenic Aspergillus Species Obtained from the Cote d'Ivoire.</title>
        <authorList>
            <person name="Moore G.G."/>
            <person name="Beltz S.B."/>
            <person name="Mack B.M."/>
        </authorList>
    </citation>
    <scope>NUCLEOTIDE SEQUENCE [LARGE SCALE GENOMIC DNA]</scope>
    <source>
        <strain evidence="8 9">SRRC1432</strain>
    </source>
</reference>
<dbReference type="CDD" id="cd12148">
    <property type="entry name" value="fungal_TF_MHR"/>
    <property type="match status" value="1"/>
</dbReference>
<dbReference type="Proteomes" id="UP000034947">
    <property type="component" value="Unassembled WGS sequence"/>
</dbReference>
<protein>
    <recommendedName>
        <fullName evidence="7">Zn(2)-C6 fungal-type domain-containing protein</fullName>
    </recommendedName>
</protein>
<evidence type="ECO:0000313" key="8">
    <source>
        <dbReference type="EMBL" id="KKK14465.1"/>
    </source>
</evidence>
<comment type="caution">
    <text evidence="8">The sequence shown here is derived from an EMBL/GenBank/DDBJ whole genome shotgun (WGS) entry which is preliminary data.</text>
</comment>
<keyword evidence="5" id="KW-0804">Transcription</keyword>